<evidence type="ECO:0000313" key="2">
    <source>
        <dbReference type="EMBL" id="SFN55613.1"/>
    </source>
</evidence>
<reference evidence="1" key="2">
    <citation type="submission" date="2016-10" db="EMBL/GenBank/DDBJ databases">
        <authorList>
            <person name="de Groot N.N."/>
        </authorList>
    </citation>
    <scope>NUCLEOTIDE SEQUENCE [LARGE SCALE GENOMIC DNA]</scope>
    <source>
        <strain evidence="1">DSM 4002</strain>
    </source>
</reference>
<gene>
    <name evidence="1" type="ORF">SAMN05444143_103260</name>
    <name evidence="2" type="ORF">SAMN05444143_12012</name>
</gene>
<dbReference type="EMBL" id="FOUT01000003">
    <property type="protein sequence ID" value="SFM90799.1"/>
    <property type="molecule type" value="Genomic_DNA"/>
</dbReference>
<dbReference type="Proteomes" id="UP000182961">
    <property type="component" value="Unassembled WGS sequence"/>
</dbReference>
<feature type="non-terminal residue" evidence="1">
    <location>
        <position position="1"/>
    </location>
</feature>
<dbReference type="InterPro" id="IPR052960">
    <property type="entry name" value="GlcN6P_deaminase-like"/>
</dbReference>
<evidence type="ECO:0000313" key="1">
    <source>
        <dbReference type="EMBL" id="SFM90799.1"/>
    </source>
</evidence>
<keyword evidence="3" id="KW-1185">Reference proteome</keyword>
<sequence length="46" mass="5580">RVMFQGNDSREFWVRAEDRNKDTAKLYDDLGLAEYEAIEAFKRFDY</sequence>
<reference evidence="3" key="1">
    <citation type="submission" date="2016-10" db="EMBL/GenBank/DDBJ databases">
        <authorList>
            <person name="Varghese N."/>
            <person name="Submissions S."/>
        </authorList>
    </citation>
    <scope>NUCLEOTIDE SEQUENCE [LARGE SCALE GENOMIC DNA]</scope>
    <source>
        <strain evidence="3">DSM 4002</strain>
    </source>
</reference>
<name>A0A1I4UP67_9FLAO</name>
<evidence type="ECO:0000313" key="3">
    <source>
        <dbReference type="Proteomes" id="UP000182961"/>
    </source>
</evidence>
<dbReference type="EMBL" id="FOUT01000020">
    <property type="protein sequence ID" value="SFN55613.1"/>
    <property type="molecule type" value="Genomic_DNA"/>
</dbReference>
<protein>
    <submittedName>
        <fullName evidence="1">Glucosamine-6-phosphate deaminase</fullName>
    </submittedName>
</protein>
<organism evidence="1 3">
    <name type="scientific">Flavobacterium succinicans</name>
    <dbReference type="NCBI Taxonomy" id="29536"/>
    <lineage>
        <taxon>Bacteria</taxon>
        <taxon>Pseudomonadati</taxon>
        <taxon>Bacteroidota</taxon>
        <taxon>Flavobacteriia</taxon>
        <taxon>Flavobacteriales</taxon>
        <taxon>Flavobacteriaceae</taxon>
        <taxon>Flavobacterium</taxon>
    </lineage>
</organism>
<dbReference type="PANTHER" id="PTHR42892">
    <property type="entry name" value="GLUCOSAMINE-6-PHOSPHATE DEAMINASE-LIKE PROTEIN BT_0258-RELATED"/>
    <property type="match status" value="1"/>
</dbReference>
<proteinExistence type="predicted"/>
<accession>A0A1I4UP67</accession>
<dbReference type="eggNOG" id="COG2120">
    <property type="taxonomic scope" value="Bacteria"/>
</dbReference>
<dbReference type="AlphaFoldDB" id="A0A1I4UP67"/>
<dbReference type="PANTHER" id="PTHR42892:SF1">
    <property type="entry name" value="GLUCOSAMINE-6-PHOSPHATE ISOMERASE"/>
    <property type="match status" value="1"/>
</dbReference>